<feature type="binding site" evidence="6">
    <location>
        <begin position="188"/>
        <end position="193"/>
    </location>
    <ligand>
        <name>NAD(+)</name>
        <dbReference type="ChEBI" id="CHEBI:57540"/>
    </ligand>
</feature>
<evidence type="ECO:0000256" key="5">
    <source>
        <dbReference type="ARBA" id="ARBA00047925"/>
    </source>
</evidence>
<comment type="cofactor">
    <cofactor evidence="6">
        <name>a divalent metal cation</name>
        <dbReference type="ChEBI" id="CHEBI:60240"/>
    </cofactor>
</comment>
<feature type="active site" description="Proton acceptor" evidence="6">
    <location>
        <position position="74"/>
    </location>
</feature>
<dbReference type="GO" id="GO:0005524">
    <property type="term" value="F:ATP binding"/>
    <property type="evidence" value="ECO:0007669"/>
    <property type="project" value="UniProtKB-KW"/>
</dbReference>
<keyword evidence="8" id="KW-1185">Reference proteome</keyword>
<dbReference type="Gene3D" id="3.40.50.10330">
    <property type="entry name" value="Probable inorganic polyphosphate/atp-NAD kinase, domain 1"/>
    <property type="match status" value="1"/>
</dbReference>
<dbReference type="InterPro" id="IPR002504">
    <property type="entry name" value="NADK"/>
</dbReference>
<dbReference type="EMBL" id="SZQL01000014">
    <property type="protein sequence ID" value="TKK66688.1"/>
    <property type="molecule type" value="Genomic_DNA"/>
</dbReference>
<dbReference type="SUPFAM" id="SSF111331">
    <property type="entry name" value="NAD kinase/diacylglycerol kinase-like"/>
    <property type="match status" value="1"/>
</dbReference>
<comment type="subcellular location">
    <subcellularLocation>
        <location evidence="6">Cytoplasm</location>
    </subcellularLocation>
</comment>
<keyword evidence="6" id="KW-0963">Cytoplasm</keyword>
<keyword evidence="6" id="KW-0067">ATP-binding</keyword>
<dbReference type="InterPro" id="IPR017437">
    <property type="entry name" value="ATP-NAD_kinase_PpnK-typ_C"/>
</dbReference>
<name>A0A4U3KW04_9BACT</name>
<evidence type="ECO:0000256" key="1">
    <source>
        <dbReference type="ARBA" id="ARBA00022679"/>
    </source>
</evidence>
<dbReference type="EC" id="2.7.1.23" evidence="6"/>
<feature type="binding site" evidence="6">
    <location>
        <begin position="74"/>
        <end position="75"/>
    </location>
    <ligand>
        <name>NAD(+)</name>
        <dbReference type="ChEBI" id="CHEBI:57540"/>
    </ligand>
</feature>
<keyword evidence="1 6" id="KW-0808">Transferase</keyword>
<dbReference type="InterPro" id="IPR017438">
    <property type="entry name" value="ATP-NAD_kinase_N"/>
</dbReference>
<feature type="binding site" evidence="6">
    <location>
        <position position="212"/>
    </location>
    <ligand>
        <name>NAD(+)</name>
        <dbReference type="ChEBI" id="CHEBI:57540"/>
    </ligand>
</feature>
<dbReference type="AlphaFoldDB" id="A0A4U3KW04"/>
<protein>
    <recommendedName>
        <fullName evidence="6">NAD kinase</fullName>
        <ecNumber evidence="6">2.7.1.23</ecNumber>
    </recommendedName>
    <alternativeName>
        <fullName evidence="6">ATP-dependent NAD kinase</fullName>
    </alternativeName>
</protein>
<keyword evidence="3 6" id="KW-0521">NADP</keyword>
<evidence type="ECO:0000256" key="3">
    <source>
        <dbReference type="ARBA" id="ARBA00022857"/>
    </source>
</evidence>
<organism evidence="7 8">
    <name type="scientific">Ilyomonas limi</name>
    <dbReference type="NCBI Taxonomy" id="2575867"/>
    <lineage>
        <taxon>Bacteria</taxon>
        <taxon>Pseudomonadati</taxon>
        <taxon>Bacteroidota</taxon>
        <taxon>Chitinophagia</taxon>
        <taxon>Chitinophagales</taxon>
        <taxon>Chitinophagaceae</taxon>
        <taxon>Ilyomonas</taxon>
    </lineage>
</organism>
<comment type="similarity">
    <text evidence="6">Belongs to the NAD kinase family.</text>
</comment>
<dbReference type="GO" id="GO:0006741">
    <property type="term" value="P:NADP+ biosynthetic process"/>
    <property type="evidence" value="ECO:0007669"/>
    <property type="project" value="UniProtKB-UniRule"/>
</dbReference>
<evidence type="ECO:0000313" key="7">
    <source>
        <dbReference type="EMBL" id="TKK66688.1"/>
    </source>
</evidence>
<comment type="caution">
    <text evidence="7">The sequence shown here is derived from an EMBL/GenBank/DDBJ whole genome shotgun (WGS) entry which is preliminary data.</text>
</comment>
<dbReference type="GO" id="GO:0003951">
    <property type="term" value="F:NAD+ kinase activity"/>
    <property type="evidence" value="ECO:0007669"/>
    <property type="project" value="UniProtKB-UniRule"/>
</dbReference>
<dbReference type="NCBIfam" id="NF002521">
    <property type="entry name" value="PRK01911.1"/>
    <property type="match status" value="1"/>
</dbReference>
<dbReference type="GO" id="GO:0019674">
    <property type="term" value="P:NAD+ metabolic process"/>
    <property type="evidence" value="ECO:0007669"/>
    <property type="project" value="InterPro"/>
</dbReference>
<dbReference type="PANTHER" id="PTHR20275">
    <property type="entry name" value="NAD KINASE"/>
    <property type="match status" value="1"/>
</dbReference>
<dbReference type="GO" id="GO:0051287">
    <property type="term" value="F:NAD binding"/>
    <property type="evidence" value="ECO:0007669"/>
    <property type="project" value="UniProtKB-ARBA"/>
</dbReference>
<proteinExistence type="inferred from homology"/>
<keyword evidence="6" id="KW-0547">Nucleotide-binding</keyword>
<dbReference type="Pfam" id="PF20143">
    <property type="entry name" value="NAD_kinase_C"/>
    <property type="match status" value="1"/>
</dbReference>
<dbReference type="RefSeq" id="WP_137262961.1">
    <property type="nucleotide sequence ID" value="NZ_SZQL01000014.1"/>
</dbReference>
<dbReference type="GO" id="GO:0005737">
    <property type="term" value="C:cytoplasm"/>
    <property type="evidence" value="ECO:0007669"/>
    <property type="project" value="UniProtKB-SubCell"/>
</dbReference>
<accession>A0A4U3KW04</accession>
<keyword evidence="4 6" id="KW-0520">NAD</keyword>
<dbReference type="Pfam" id="PF01513">
    <property type="entry name" value="NAD_kinase"/>
    <property type="match status" value="1"/>
</dbReference>
<comment type="caution">
    <text evidence="6">Lacks conserved residue(s) required for the propagation of feature annotation.</text>
</comment>
<dbReference type="OrthoDB" id="9774737at2"/>
<evidence type="ECO:0000256" key="6">
    <source>
        <dbReference type="HAMAP-Rule" id="MF_00361"/>
    </source>
</evidence>
<reference evidence="7 8" key="1">
    <citation type="submission" date="2019-05" db="EMBL/GenBank/DDBJ databases">
        <title>Panacibacter sp. strain 17mud1-8 Genome sequencing and assembly.</title>
        <authorList>
            <person name="Chhetri G."/>
        </authorList>
    </citation>
    <scope>NUCLEOTIDE SEQUENCE [LARGE SCALE GENOMIC DNA]</scope>
    <source>
        <strain evidence="7 8">17mud1-8</strain>
    </source>
</reference>
<gene>
    <name evidence="6" type="primary">nadK</name>
    <name evidence="7" type="ORF">FC093_16765</name>
</gene>
<dbReference type="HAMAP" id="MF_00361">
    <property type="entry name" value="NAD_kinase"/>
    <property type="match status" value="1"/>
</dbReference>
<evidence type="ECO:0000313" key="8">
    <source>
        <dbReference type="Proteomes" id="UP000305848"/>
    </source>
</evidence>
<dbReference type="PANTHER" id="PTHR20275:SF0">
    <property type="entry name" value="NAD KINASE"/>
    <property type="match status" value="1"/>
</dbReference>
<keyword evidence="2 6" id="KW-0418">Kinase</keyword>
<evidence type="ECO:0000256" key="4">
    <source>
        <dbReference type="ARBA" id="ARBA00023027"/>
    </source>
</evidence>
<dbReference type="Proteomes" id="UP000305848">
    <property type="component" value="Unassembled WGS sequence"/>
</dbReference>
<evidence type="ECO:0000256" key="2">
    <source>
        <dbReference type="ARBA" id="ARBA00022777"/>
    </source>
</evidence>
<comment type="catalytic activity">
    <reaction evidence="5 6">
        <text>NAD(+) + ATP = ADP + NADP(+) + H(+)</text>
        <dbReference type="Rhea" id="RHEA:18629"/>
        <dbReference type="ChEBI" id="CHEBI:15378"/>
        <dbReference type="ChEBI" id="CHEBI:30616"/>
        <dbReference type="ChEBI" id="CHEBI:57540"/>
        <dbReference type="ChEBI" id="CHEBI:58349"/>
        <dbReference type="ChEBI" id="CHEBI:456216"/>
        <dbReference type="EC" id="2.7.1.23"/>
    </reaction>
</comment>
<sequence>MKVAIYSRGLDDRQQIPLLALINELHKYKASIAVSGTLAEKYWDAMSAIQNITVFNDKSSLDETTDCLISLGGDGTILDAVTLIGDKNIPILGINFGRLGFLASIGKEELSIAVDALVNGTYVADKRILIHLDSDLPLFGDAPFALNEFGIHKRDTSPMIKVHTYLNGEFLNSYWADGLVVSTPTGSTGYSMSCNGPIVFPDSSSFCITPVAPHNLNIRPIIVPDSNIVSFEIEGRSEQFICTLDARKEIVEKNIQLAVKKERFTVSLIRLNENSFLSTLRSKLTWGLDKRN</sequence>
<feature type="binding site" evidence="6">
    <location>
        <begin position="147"/>
        <end position="148"/>
    </location>
    <ligand>
        <name>NAD(+)</name>
        <dbReference type="ChEBI" id="CHEBI:57540"/>
    </ligand>
</feature>
<feature type="binding site" evidence="6">
    <location>
        <position position="177"/>
    </location>
    <ligand>
        <name>NAD(+)</name>
        <dbReference type="ChEBI" id="CHEBI:57540"/>
    </ligand>
</feature>
<comment type="function">
    <text evidence="6">Involved in the regulation of the intracellular balance of NAD and NADP, and is a key enzyme in the biosynthesis of NADP. Catalyzes specifically the phosphorylation on 2'-hydroxyl of the adenosine moiety of NAD to yield NADP.</text>
</comment>
<dbReference type="InterPro" id="IPR016064">
    <property type="entry name" value="NAD/diacylglycerol_kinase_sf"/>
</dbReference>
<dbReference type="Gene3D" id="2.60.200.30">
    <property type="entry name" value="Probable inorganic polyphosphate/atp-NAD kinase, domain 2"/>
    <property type="match status" value="1"/>
</dbReference>
<dbReference type="GO" id="GO:0046872">
    <property type="term" value="F:metal ion binding"/>
    <property type="evidence" value="ECO:0007669"/>
    <property type="project" value="UniProtKB-UniRule"/>
</dbReference>